<evidence type="ECO:0000313" key="3">
    <source>
        <dbReference type="Proteomes" id="UP000000343"/>
    </source>
</evidence>
<dbReference type="OrthoDB" id="288091at2"/>
<keyword evidence="3" id="KW-1185">Reference proteome</keyword>
<dbReference type="Gene3D" id="3.90.580.10">
    <property type="entry name" value="Zinc finger, CHC2-type domain"/>
    <property type="match status" value="1"/>
</dbReference>
<organism evidence="3">
    <name type="scientific">Granulicella tundricola (strain ATCC BAA-1859 / DSM 23138 / MP5ACTX9)</name>
    <dbReference type="NCBI Taxonomy" id="1198114"/>
    <lineage>
        <taxon>Bacteria</taxon>
        <taxon>Pseudomonadati</taxon>
        <taxon>Acidobacteriota</taxon>
        <taxon>Terriglobia</taxon>
        <taxon>Terriglobales</taxon>
        <taxon>Acidobacteriaceae</taxon>
        <taxon>Granulicella</taxon>
    </lineage>
</organism>
<accession>E8X1B6</accession>
<dbReference type="GO" id="GO:0003677">
    <property type="term" value="F:DNA binding"/>
    <property type="evidence" value="ECO:0007669"/>
    <property type="project" value="InterPro"/>
</dbReference>
<proteinExistence type="predicted"/>
<dbReference type="GO" id="GO:0003899">
    <property type="term" value="F:DNA-directed RNA polymerase activity"/>
    <property type="evidence" value="ECO:0007669"/>
    <property type="project" value="InterPro"/>
</dbReference>
<evidence type="ECO:0000259" key="1">
    <source>
        <dbReference type="SMART" id="SM00400"/>
    </source>
</evidence>
<dbReference type="SUPFAM" id="SSF57783">
    <property type="entry name" value="Zinc beta-ribbon"/>
    <property type="match status" value="1"/>
</dbReference>
<dbReference type="STRING" id="1198114.AciX9_2025"/>
<sequence>MSNILHANGILHFQLPKSLFSKSGVFNRGRLNFPALAVYTYLCYKAQEGTKVQMLLTANELGDALKMDADTVQIARGRLEQEGLVSVMRTPLGYTYQLLDHSTGKALVRGIKGDIAPINLDDVSPTGLKTYFRHHTEGPFKSKTGSLTVYCPVHNDSRPSLTVDLNDHGTWKCHACDRGGKLIAFEQWVAKSKGEDLSTKDALPRLIGVLISLGLLKGHLGQPEASYQYRNTAGILKFEVLRYKTNEGKLFLQRRPDPNNPKKWIWNLDGVTKMLYGLGDVDEADVVVICEGEKDCDNVRSLRLTSEITSLKDVAVVTCPGGAHKWQASYSHSLQGKRVIILPDNDKDKTGVTHAQKVVASLKDQALEVRVCCIPSEFKDVSEFLEIHGSDLTQILGSDWIHKPLQP</sequence>
<dbReference type="GO" id="GO:0008270">
    <property type="term" value="F:zinc ion binding"/>
    <property type="evidence" value="ECO:0007669"/>
    <property type="project" value="InterPro"/>
</dbReference>
<dbReference type="PaxDb" id="1198114-AciX9_2025"/>
<dbReference type="RefSeq" id="WP_013580387.1">
    <property type="nucleotide sequence ID" value="NC_015064.1"/>
</dbReference>
<dbReference type="SUPFAM" id="SSF56731">
    <property type="entry name" value="DNA primase core"/>
    <property type="match status" value="1"/>
</dbReference>
<feature type="domain" description="Zinc finger CHC2-type" evidence="1">
    <location>
        <begin position="147"/>
        <end position="207"/>
    </location>
</feature>
<evidence type="ECO:0000313" key="2">
    <source>
        <dbReference type="EMBL" id="ADW69070.1"/>
    </source>
</evidence>
<dbReference type="KEGG" id="acm:AciX9_2025"/>
<dbReference type="Gene3D" id="3.40.1360.10">
    <property type="match status" value="1"/>
</dbReference>
<dbReference type="HOGENOM" id="CLU_675728_0_0_0"/>
<gene>
    <name evidence="2" type="ordered locus">AciX9_2025</name>
</gene>
<dbReference type="InterPro" id="IPR034154">
    <property type="entry name" value="TOPRIM_DnaG/twinkle"/>
</dbReference>
<dbReference type="AlphaFoldDB" id="E8X1B6"/>
<reference evidence="3" key="1">
    <citation type="submission" date="2011-01" db="EMBL/GenBank/DDBJ databases">
        <title>Complete sequence of chromosome of Acidobacterium sp. MP5ACTX9.</title>
        <authorList>
            <consortium name="US DOE Joint Genome Institute"/>
            <person name="Lucas S."/>
            <person name="Copeland A."/>
            <person name="Lapidus A."/>
            <person name="Cheng J.-F."/>
            <person name="Goodwin L."/>
            <person name="Pitluck S."/>
            <person name="Teshima H."/>
            <person name="Detter J.C."/>
            <person name="Han C."/>
            <person name="Tapia R."/>
            <person name="Land M."/>
            <person name="Hauser L."/>
            <person name="Kyrpides N."/>
            <person name="Ivanova N."/>
            <person name="Ovchinnikova G."/>
            <person name="Pagani I."/>
            <person name="Rawat S.R."/>
            <person name="Mannisto M."/>
            <person name="Haggblom M.M."/>
            <person name="Woyke T."/>
        </authorList>
    </citation>
    <scope>NUCLEOTIDE SEQUENCE [LARGE SCALE GENOMIC DNA]</scope>
    <source>
        <strain evidence="3">MP5ACTX9</strain>
    </source>
</reference>
<dbReference type="InterPro" id="IPR002694">
    <property type="entry name" value="Znf_CHC2"/>
</dbReference>
<dbReference type="InterPro" id="IPR036977">
    <property type="entry name" value="DNA_primase_Znf_CHC2"/>
</dbReference>
<dbReference type="EMBL" id="CP002480">
    <property type="protein sequence ID" value="ADW69070.1"/>
    <property type="molecule type" value="Genomic_DNA"/>
</dbReference>
<dbReference type="eggNOG" id="COG0358">
    <property type="taxonomic scope" value="Bacteria"/>
</dbReference>
<dbReference type="CDD" id="cd01029">
    <property type="entry name" value="TOPRIM_primases"/>
    <property type="match status" value="1"/>
</dbReference>
<protein>
    <recommendedName>
        <fullName evidence="1">Zinc finger CHC2-type domain-containing protein</fullName>
    </recommendedName>
</protein>
<dbReference type="GO" id="GO:0006260">
    <property type="term" value="P:DNA replication"/>
    <property type="evidence" value="ECO:0007669"/>
    <property type="project" value="InterPro"/>
</dbReference>
<dbReference type="Pfam" id="PF01807">
    <property type="entry name" value="Zn_ribbon_DnaG"/>
    <property type="match status" value="1"/>
</dbReference>
<dbReference type="SMART" id="SM00400">
    <property type="entry name" value="ZnF_CHCC"/>
    <property type="match status" value="1"/>
</dbReference>
<dbReference type="Proteomes" id="UP000000343">
    <property type="component" value="Chromosome"/>
</dbReference>
<name>E8X1B6_GRATM</name>